<dbReference type="RefSeq" id="WP_110368970.1">
    <property type="nucleotide sequence ID" value="NZ_CP029287.2"/>
</dbReference>
<keyword evidence="2" id="KW-0812">Transmembrane</keyword>
<dbReference type="KEGG" id="mhk:DFR87_04260"/>
<dbReference type="GeneID" id="36834528"/>
<dbReference type="PANTHER" id="PTHR47197">
    <property type="entry name" value="PROTEIN NIRF"/>
    <property type="match status" value="1"/>
</dbReference>
<dbReference type="SUPFAM" id="SSF50969">
    <property type="entry name" value="YVTN repeat-like/Quinoprotein amine dehydrogenase"/>
    <property type="match status" value="1"/>
</dbReference>
<evidence type="ECO:0000313" key="4">
    <source>
        <dbReference type="Proteomes" id="UP000247586"/>
    </source>
</evidence>
<dbReference type="EMBL" id="CP029287">
    <property type="protein sequence ID" value="AWR99034.1"/>
    <property type="molecule type" value="Genomic_DNA"/>
</dbReference>
<keyword evidence="2" id="KW-0472">Membrane</keyword>
<dbReference type="OrthoDB" id="34094at2157"/>
<name>A0A2U9ISP9_9CREN</name>
<accession>A0A2U9ISP9</accession>
<feature type="transmembrane region" description="Helical" evidence="2">
    <location>
        <begin position="6"/>
        <end position="26"/>
    </location>
</feature>
<dbReference type="InterPro" id="IPR011044">
    <property type="entry name" value="Quino_amine_DH_bsu"/>
</dbReference>
<reference evidence="4" key="2">
    <citation type="submission" date="2020-03" db="EMBL/GenBank/DDBJ databases">
        <title>Complete Genome Sequences of Extremely Thermoacidophilic, Metal-Mobilizing Type-Strain Members of the Archaeal Family Sulfolobaceae: Acidianus brierleyi DSM-1651T, Acidianus sulfidivorans DSM-18786T, Metallosphaera hakonensis DSM-7519T, and Metallosphaera prunae DSM-10039T.</title>
        <authorList>
            <person name="Counts J.A."/>
            <person name="Kelly R.M."/>
        </authorList>
    </citation>
    <scope>NUCLEOTIDE SEQUENCE [LARGE SCALE GENOMIC DNA]</scope>
    <source>
        <strain evidence="4">HO1-1</strain>
    </source>
</reference>
<evidence type="ECO:0000313" key="3">
    <source>
        <dbReference type="EMBL" id="AWR99034.1"/>
    </source>
</evidence>
<dbReference type="AlphaFoldDB" id="A0A2U9ISP9"/>
<evidence type="ECO:0000256" key="2">
    <source>
        <dbReference type="SAM" id="Phobius"/>
    </source>
</evidence>
<dbReference type="Proteomes" id="UP000247586">
    <property type="component" value="Chromosome"/>
</dbReference>
<dbReference type="InterPro" id="IPR015943">
    <property type="entry name" value="WD40/YVTN_repeat-like_dom_sf"/>
</dbReference>
<proteinExistence type="predicted"/>
<organism evidence="3 4">
    <name type="scientific">Metallosphaera hakonensis JCM 8857 = DSM 7519</name>
    <dbReference type="NCBI Taxonomy" id="1293036"/>
    <lineage>
        <taxon>Archaea</taxon>
        <taxon>Thermoproteota</taxon>
        <taxon>Thermoprotei</taxon>
        <taxon>Sulfolobales</taxon>
        <taxon>Sulfolobaceae</taxon>
        <taxon>Metallosphaera</taxon>
    </lineage>
</organism>
<keyword evidence="2" id="KW-1133">Transmembrane helix</keyword>
<keyword evidence="4" id="KW-1185">Reference proteome</keyword>
<sequence>MNYKVLLIVGIVVILLVGIGAAYIMMRSTSTGTSTTPTTTTTTPTTTQNTTTTTSTPNNNFYFLALTQKGIAQVLNPFSSSQSFLGFQRVENISTSIPVQVYYWEEVPAGVTLKYIFMPLNNGTIYAINATNFKVVKTFQVGSSVGFIGVAISPNGQYAAVADGPSGEVEVISTQTLQVAWSQKFVSPTGKTFYPCDVRWTPDSSSLVIPMRFNNSIDLISASNGSILVVKPTSLGSQPYMVSPNEQGTMVAVEFAGNNSVGFYSLPSLQYMGMVQMPKGLTPQRGVFTPNGQYYLEAPSNNDTVVVISTSNFQISKEIALPQITPAGLADIELTPGGSYAYVVLHGSVSSGGMIVLISLSSLSVSYTLPLTTAPAIVIPITQSMGTYLVNDVMLPPVTGLHC</sequence>
<dbReference type="STRING" id="1293036.GCA_001315825_01208"/>
<dbReference type="Gene3D" id="2.130.10.10">
    <property type="entry name" value="YVTN repeat-like/Quinoprotein amine dehydrogenase"/>
    <property type="match status" value="1"/>
</dbReference>
<dbReference type="InterPro" id="IPR051200">
    <property type="entry name" value="Host-pathogen_enzymatic-act"/>
</dbReference>
<gene>
    <name evidence="3" type="ORF">DFR87_04260</name>
</gene>
<protein>
    <submittedName>
        <fullName evidence="3">YncE family protein</fullName>
    </submittedName>
</protein>
<dbReference type="PANTHER" id="PTHR47197:SF3">
    <property type="entry name" value="DIHYDRO-HEME D1 DEHYDROGENASE"/>
    <property type="match status" value="1"/>
</dbReference>
<feature type="region of interest" description="Disordered" evidence="1">
    <location>
        <begin position="30"/>
        <end position="54"/>
    </location>
</feature>
<evidence type="ECO:0000256" key="1">
    <source>
        <dbReference type="SAM" id="MobiDB-lite"/>
    </source>
</evidence>
<reference evidence="3 4" key="1">
    <citation type="submission" date="2018-05" db="EMBL/GenBank/DDBJ databases">
        <title>Complete Genome Sequences of Extremely Thermoacidophilic, Metal-Mobilizing Type-Strain Members of the Archaeal Family Sulfolobaceae: Acidianus brierleyi DSM-1651T, Acidianus sulfidivorans DSM-18786T, Metallosphaera hakonensis DSM-7519T, and Metallosphaera prunae DSM-10039T.</title>
        <authorList>
            <person name="Counts J.A."/>
            <person name="Kelly R.M."/>
        </authorList>
    </citation>
    <scope>NUCLEOTIDE SEQUENCE [LARGE SCALE GENOMIC DNA]</scope>
    <source>
        <strain evidence="3 4">HO1-1</strain>
    </source>
</reference>
<reference evidence="4" key="3">
    <citation type="submission" date="2020-03" db="EMBL/GenBank/DDBJ databases">
        <title>Sequencing and Assembly of Multiple Reported Metal-Biooxidizing Members of the Extremely Thermoacidophilic Archaeal Family Sulfolobaceae.</title>
        <authorList>
            <person name="Counts J.A."/>
            <person name="Kelly R.M."/>
        </authorList>
    </citation>
    <scope>NUCLEOTIDE SEQUENCE [LARGE SCALE GENOMIC DNA]</scope>
    <source>
        <strain evidence="4">HO1-1</strain>
    </source>
</reference>